<feature type="compositionally biased region" description="Basic residues" evidence="1">
    <location>
        <begin position="195"/>
        <end position="206"/>
    </location>
</feature>
<dbReference type="Proteomes" id="UP000249723">
    <property type="component" value="Unassembled WGS sequence"/>
</dbReference>
<feature type="region of interest" description="Disordered" evidence="1">
    <location>
        <begin position="1"/>
        <end position="31"/>
    </location>
</feature>
<dbReference type="OrthoDB" id="26525at2759"/>
<feature type="compositionally biased region" description="Low complexity" evidence="1">
    <location>
        <begin position="225"/>
        <end position="234"/>
    </location>
</feature>
<protein>
    <submittedName>
        <fullName evidence="2">BZ3500_MvSof-1268-A1-R1_Chr4-4g07488 protein</fullName>
    </submittedName>
</protein>
<dbReference type="EMBL" id="FMWP01000089">
    <property type="protein sequence ID" value="SCZ96622.1"/>
    <property type="molecule type" value="Genomic_DNA"/>
</dbReference>
<gene>
    <name evidence="2" type="ORF">BZ3500_MVSOF-1268-A1-R1_CHR4-4G07488</name>
</gene>
<evidence type="ECO:0000256" key="1">
    <source>
        <dbReference type="SAM" id="MobiDB-lite"/>
    </source>
</evidence>
<proteinExistence type="predicted"/>
<feature type="region of interest" description="Disordered" evidence="1">
    <location>
        <begin position="171"/>
        <end position="234"/>
    </location>
</feature>
<organism evidence="2 3">
    <name type="scientific">Microbotryum saponariae</name>
    <dbReference type="NCBI Taxonomy" id="289078"/>
    <lineage>
        <taxon>Eukaryota</taxon>
        <taxon>Fungi</taxon>
        <taxon>Dikarya</taxon>
        <taxon>Basidiomycota</taxon>
        <taxon>Pucciniomycotina</taxon>
        <taxon>Microbotryomycetes</taxon>
        <taxon>Microbotryales</taxon>
        <taxon>Microbotryaceae</taxon>
        <taxon>Microbotryum</taxon>
    </lineage>
</organism>
<dbReference type="AlphaFoldDB" id="A0A2X0LMF3"/>
<accession>A0A2X0LMF3</accession>
<evidence type="ECO:0000313" key="2">
    <source>
        <dbReference type="EMBL" id="SCZ96622.1"/>
    </source>
</evidence>
<evidence type="ECO:0000313" key="3">
    <source>
        <dbReference type="Proteomes" id="UP000249723"/>
    </source>
</evidence>
<feature type="compositionally biased region" description="Low complexity" evidence="1">
    <location>
        <begin position="171"/>
        <end position="188"/>
    </location>
</feature>
<dbReference type="Gene3D" id="1.10.238.10">
    <property type="entry name" value="EF-hand"/>
    <property type="match status" value="1"/>
</dbReference>
<reference evidence="3" key="1">
    <citation type="submission" date="2016-10" db="EMBL/GenBank/DDBJ databases">
        <authorList>
            <person name="Jeantristanb JTB J.-T."/>
            <person name="Ricardo R."/>
        </authorList>
    </citation>
    <scope>NUCLEOTIDE SEQUENCE [LARGE SCALE GENOMIC DNA]</scope>
</reference>
<keyword evidence="3" id="KW-1185">Reference proteome</keyword>
<sequence length="234" mass="24947">MSASSSRTASPVRAAPREARPPPPVDATRLLDDSFGLSEPFCQVLSQVFRKYASMTSLPPAPLTEGVSLPDPEEPEQATLKGQPTLGRAQLNAFAKDTNGQVMDDETYKEIAEFLTCTTGVDGAPALTFKGFVQLYQLQTENDINETWNDLTQWGYDRDLQLVGNNTPAAAAATATETPAATSGTTPTLDEGVAKKKKKNKKKKSKASLMLEGTLEGQNGEDGKSSTSGGESTE</sequence>
<name>A0A2X0LMF3_9BASI</name>